<protein>
    <submittedName>
        <fullName evidence="1">Uncharacterized protein</fullName>
    </submittedName>
</protein>
<reference evidence="1" key="1">
    <citation type="journal article" date="2014" name="Front. Microbiol.">
        <title>High frequency of phylogenetically diverse reductive dehalogenase-homologous genes in deep subseafloor sedimentary metagenomes.</title>
        <authorList>
            <person name="Kawai M."/>
            <person name="Futagami T."/>
            <person name="Toyoda A."/>
            <person name="Takaki Y."/>
            <person name="Nishi S."/>
            <person name="Hori S."/>
            <person name="Arai W."/>
            <person name="Tsubouchi T."/>
            <person name="Morono Y."/>
            <person name="Uchiyama I."/>
            <person name="Ito T."/>
            <person name="Fujiyama A."/>
            <person name="Inagaki F."/>
            <person name="Takami H."/>
        </authorList>
    </citation>
    <scope>NUCLEOTIDE SEQUENCE</scope>
    <source>
        <strain evidence="1">Expedition CK06-06</strain>
    </source>
</reference>
<name>X0WHT8_9ZZZZ</name>
<proteinExistence type="predicted"/>
<dbReference type="AlphaFoldDB" id="X0WHT8"/>
<feature type="non-terminal residue" evidence="1">
    <location>
        <position position="1"/>
    </location>
</feature>
<evidence type="ECO:0000313" key="1">
    <source>
        <dbReference type="EMBL" id="GAG30250.1"/>
    </source>
</evidence>
<organism evidence="1">
    <name type="scientific">marine sediment metagenome</name>
    <dbReference type="NCBI Taxonomy" id="412755"/>
    <lineage>
        <taxon>unclassified sequences</taxon>
        <taxon>metagenomes</taxon>
        <taxon>ecological metagenomes</taxon>
    </lineage>
</organism>
<sequence length="105" mass="11885">TRAEGYIDNTKGRRIYKYDDPIHSGEVAQYANLIKSIRQGKPINECKRLAESTMTVIMGRMSAYTGRAMKWDWAIKSKLDLSPGKYELGELPVRPVAIPGKTRLI</sequence>
<gene>
    <name evidence="1" type="ORF">S01H1_66380</name>
</gene>
<dbReference type="EMBL" id="BARS01043887">
    <property type="protein sequence ID" value="GAG30250.1"/>
    <property type="molecule type" value="Genomic_DNA"/>
</dbReference>
<accession>X0WHT8</accession>
<comment type="caution">
    <text evidence="1">The sequence shown here is derived from an EMBL/GenBank/DDBJ whole genome shotgun (WGS) entry which is preliminary data.</text>
</comment>